<evidence type="ECO:0000256" key="1">
    <source>
        <dbReference type="SAM" id="MobiDB-lite"/>
    </source>
</evidence>
<organism evidence="2 3">
    <name type="scientific">Lysinibacillus fusiformis</name>
    <dbReference type="NCBI Taxonomy" id="28031"/>
    <lineage>
        <taxon>Bacteria</taxon>
        <taxon>Bacillati</taxon>
        <taxon>Bacillota</taxon>
        <taxon>Bacilli</taxon>
        <taxon>Bacillales</taxon>
        <taxon>Bacillaceae</taxon>
        <taxon>Lysinibacillus</taxon>
    </lineage>
</organism>
<feature type="region of interest" description="Disordered" evidence="1">
    <location>
        <begin position="200"/>
        <end position="236"/>
    </location>
</feature>
<dbReference type="Proteomes" id="UP000094784">
    <property type="component" value="Unassembled WGS sequence"/>
</dbReference>
<dbReference type="OrthoDB" id="2565332at2"/>
<evidence type="ECO:0000313" key="3">
    <source>
        <dbReference type="Proteomes" id="UP000094784"/>
    </source>
</evidence>
<dbReference type="AlphaFoldDB" id="A0A1E4R768"/>
<sequence length="236" mass="26478">MAEVYNFCGVIAYFFPGAATTKPDGRDRFSTDMIEAREIWNLRFVEMNTIHLTQQEANEINLQQADVDCDSDFLNDDGPNNKAREEMAKRRYRDYVNLDLMGNWISVWYVPFATFSNGTNIGCAWPQVGNPVFHYIILSEDSNNPNNQSSLAHEIGHILFGTVSGENNSDPTGPETTVTIENDDGTTFTITPSHSLKEDNVMYPTAGKRTGIESSQREKAAKSRILTVSEPSVHDR</sequence>
<protein>
    <submittedName>
        <fullName evidence="2">Uncharacterized protein</fullName>
    </submittedName>
</protein>
<dbReference type="RefSeq" id="WP_069481311.1">
    <property type="nucleotide sequence ID" value="NZ_JANIOG010000001.1"/>
</dbReference>
<dbReference type="EMBL" id="MECQ01000001">
    <property type="protein sequence ID" value="ODV56315.1"/>
    <property type="molecule type" value="Genomic_DNA"/>
</dbReference>
<proteinExistence type="predicted"/>
<comment type="caution">
    <text evidence="2">The sequence shown here is derived from an EMBL/GenBank/DDBJ whole genome shotgun (WGS) entry which is preliminary data.</text>
</comment>
<accession>A0A1E4R768</accession>
<reference evidence="2 3" key="1">
    <citation type="submission" date="2016-09" db="EMBL/GenBank/DDBJ databases">
        <title>Draft genome sequence of the soil isolate, Lysinibacillus fusiformis M5, a potential hypoxanthine producer.</title>
        <authorList>
            <person name="Gallegos-Monterrosa R."/>
            <person name="Maroti G."/>
            <person name="Balint B."/>
            <person name="Kovacs A.T."/>
        </authorList>
    </citation>
    <scope>NUCLEOTIDE SEQUENCE [LARGE SCALE GENOMIC DNA]</scope>
    <source>
        <strain evidence="2 3">M5</strain>
    </source>
</reference>
<name>A0A1E4R768_9BACI</name>
<evidence type="ECO:0000313" key="2">
    <source>
        <dbReference type="EMBL" id="ODV56315.1"/>
    </source>
</evidence>
<gene>
    <name evidence="2" type="ORF">BG258_10575</name>
</gene>